<dbReference type="Proteomes" id="UP000551758">
    <property type="component" value="Unassembled WGS sequence"/>
</dbReference>
<keyword evidence="2" id="KW-1185">Reference proteome</keyword>
<dbReference type="PROSITE" id="PS51257">
    <property type="entry name" value="PROKAR_LIPOPROTEIN"/>
    <property type="match status" value="1"/>
</dbReference>
<comment type="caution">
    <text evidence="1">The sequence shown here is derived from an EMBL/GenBank/DDBJ whole genome shotgun (WGS) entry which is preliminary data.</text>
</comment>
<reference evidence="1 2" key="1">
    <citation type="journal article" date="2020" name="Mol. Biol. Evol.">
        <title>Interspecific Gene Flow and the Evolution of Specialization in Black and White Rhinoceros.</title>
        <authorList>
            <person name="Moodley Y."/>
            <person name="Westbury M.V."/>
            <person name="Russo I.M."/>
            <person name="Gopalakrishnan S."/>
            <person name="Rakotoarivelo A."/>
            <person name="Olsen R.A."/>
            <person name="Prost S."/>
            <person name="Tunstall T."/>
            <person name="Ryder O.A."/>
            <person name="Dalen L."/>
            <person name="Bruford M.W."/>
        </authorList>
    </citation>
    <scope>NUCLEOTIDE SEQUENCE [LARGE SCALE GENOMIC DNA]</scope>
    <source>
        <strain evidence="1">SBR-YM</strain>
        <tissue evidence="1">Skin</tissue>
    </source>
</reference>
<dbReference type="EMBL" id="JACDTQ010002427">
    <property type="protein sequence ID" value="KAF5918782.1"/>
    <property type="molecule type" value="Genomic_DNA"/>
</dbReference>
<name>A0A7J7ESL3_DICBM</name>
<dbReference type="AlphaFoldDB" id="A0A7J7ESL3"/>
<organism evidence="1 2">
    <name type="scientific">Diceros bicornis minor</name>
    <name type="common">South-central black rhinoceros</name>
    <dbReference type="NCBI Taxonomy" id="77932"/>
    <lineage>
        <taxon>Eukaryota</taxon>
        <taxon>Metazoa</taxon>
        <taxon>Chordata</taxon>
        <taxon>Craniata</taxon>
        <taxon>Vertebrata</taxon>
        <taxon>Euteleostomi</taxon>
        <taxon>Mammalia</taxon>
        <taxon>Eutheria</taxon>
        <taxon>Laurasiatheria</taxon>
        <taxon>Perissodactyla</taxon>
        <taxon>Rhinocerotidae</taxon>
        <taxon>Diceros</taxon>
    </lineage>
</organism>
<proteinExistence type="predicted"/>
<evidence type="ECO:0000313" key="1">
    <source>
        <dbReference type="EMBL" id="KAF5918782.1"/>
    </source>
</evidence>
<protein>
    <submittedName>
        <fullName evidence="1">Uncharacterized protein</fullName>
    </submittedName>
</protein>
<sequence>MPSTRPSALVALTSVSSSCFIKTPKQACLVLTSPTFTPPCSSYWASQDWRTATLGFLSPSSSCTSLESWEMETSSLLSSMNALSMNPCMSPIHAGWH</sequence>
<gene>
    <name evidence="1" type="ORF">HPG69_005820</name>
</gene>
<accession>A0A7J7ESL3</accession>
<evidence type="ECO:0000313" key="2">
    <source>
        <dbReference type="Proteomes" id="UP000551758"/>
    </source>
</evidence>